<keyword evidence="5" id="KW-0540">Nuclease</keyword>
<feature type="domain" description="Exonuclease" evidence="11">
    <location>
        <begin position="49"/>
        <end position="208"/>
    </location>
</feature>
<dbReference type="SUPFAM" id="SSF53098">
    <property type="entry name" value="Ribonuclease H-like"/>
    <property type="match status" value="1"/>
</dbReference>
<dbReference type="InterPro" id="IPR037431">
    <property type="entry name" value="REX4_DEDDh_dom"/>
</dbReference>
<keyword evidence="4" id="KW-0698">rRNA processing</keyword>
<dbReference type="AlphaFoldDB" id="A0A6A7G3D6"/>
<evidence type="ECO:0000313" key="12">
    <source>
        <dbReference type="EMBL" id="LAC25396.1"/>
    </source>
</evidence>
<evidence type="ECO:0000256" key="3">
    <source>
        <dbReference type="ARBA" id="ARBA00016937"/>
    </source>
</evidence>
<evidence type="ECO:0000256" key="2">
    <source>
        <dbReference type="ARBA" id="ARBA00010489"/>
    </source>
</evidence>
<evidence type="ECO:0000256" key="7">
    <source>
        <dbReference type="ARBA" id="ARBA00022839"/>
    </source>
</evidence>
<dbReference type="Pfam" id="PF00929">
    <property type="entry name" value="RNase_T"/>
    <property type="match status" value="1"/>
</dbReference>
<evidence type="ECO:0000256" key="10">
    <source>
        <dbReference type="SAM" id="MobiDB-lite"/>
    </source>
</evidence>
<evidence type="ECO:0000256" key="4">
    <source>
        <dbReference type="ARBA" id="ARBA00022552"/>
    </source>
</evidence>
<dbReference type="PANTHER" id="PTHR12801:SF45">
    <property type="entry name" value="RNA EXONUCLEASE 4"/>
    <property type="match status" value="1"/>
</dbReference>
<dbReference type="GO" id="GO:0006364">
    <property type="term" value="P:rRNA processing"/>
    <property type="evidence" value="ECO:0007669"/>
    <property type="project" value="UniProtKB-KW"/>
</dbReference>
<dbReference type="InterPro" id="IPR036397">
    <property type="entry name" value="RNaseH_sf"/>
</dbReference>
<dbReference type="InterPro" id="IPR047021">
    <property type="entry name" value="REXO1/3/4-like"/>
</dbReference>
<keyword evidence="7" id="KW-0269">Exonuclease</keyword>
<dbReference type="GO" id="GO:0005634">
    <property type="term" value="C:nucleus"/>
    <property type="evidence" value="ECO:0007669"/>
    <property type="project" value="UniProtKB-SubCell"/>
</dbReference>
<keyword evidence="8" id="KW-0539">Nucleus</keyword>
<comment type="similarity">
    <text evidence="2">Belongs to the REXO4 family.</text>
</comment>
<evidence type="ECO:0000259" key="11">
    <source>
        <dbReference type="SMART" id="SM00479"/>
    </source>
</evidence>
<evidence type="ECO:0000256" key="9">
    <source>
        <dbReference type="ARBA" id="ARBA00025599"/>
    </source>
</evidence>
<dbReference type="GO" id="GO:0008408">
    <property type="term" value="F:3'-5' exonuclease activity"/>
    <property type="evidence" value="ECO:0007669"/>
    <property type="project" value="InterPro"/>
</dbReference>
<dbReference type="FunFam" id="3.30.420.10:FF:000007">
    <property type="entry name" value="Interferon-stimulated exonuclease gene 20"/>
    <property type="match status" value="1"/>
</dbReference>
<name>A0A6A7G3D6_9CRUS</name>
<dbReference type="InterPro" id="IPR012337">
    <property type="entry name" value="RNaseH-like_sf"/>
</dbReference>
<sequence>MNWEKLRTRLGGGGSVAKKRKRASSPLMADQHPSSKEEAPNDAPGEPTRCLAIDCEFVGVGADGERNALARVSITNFHGDVVYDKFVKPIESVTDYRTWVSGVRPADLETAVDFKTAQKDVAEILKDRIIVGHSIKHDLHALMLTHASHLIRDTASKKSGFCPKGPRSLRALCKTHLDLDIQSNEHSSVEDARATMLLYKTRRKIWEKEASIISKRHRNRRKKKLKAKS</sequence>
<organism evidence="12">
    <name type="scientific">Hirondellea gigas</name>
    <dbReference type="NCBI Taxonomy" id="1518452"/>
    <lineage>
        <taxon>Eukaryota</taxon>
        <taxon>Metazoa</taxon>
        <taxon>Ecdysozoa</taxon>
        <taxon>Arthropoda</taxon>
        <taxon>Crustacea</taxon>
        <taxon>Multicrustacea</taxon>
        <taxon>Malacostraca</taxon>
        <taxon>Eumalacostraca</taxon>
        <taxon>Peracarida</taxon>
        <taxon>Amphipoda</taxon>
        <taxon>Amphilochidea</taxon>
        <taxon>Lysianassida</taxon>
        <taxon>Lysianassidira</taxon>
        <taxon>Lysianassoidea</taxon>
        <taxon>Lysianassidae</taxon>
        <taxon>Hirondellea</taxon>
    </lineage>
</organism>
<evidence type="ECO:0000256" key="6">
    <source>
        <dbReference type="ARBA" id="ARBA00022801"/>
    </source>
</evidence>
<feature type="region of interest" description="Disordered" evidence="10">
    <location>
        <begin position="1"/>
        <end position="45"/>
    </location>
</feature>
<reference evidence="12" key="1">
    <citation type="submission" date="2017-11" db="EMBL/GenBank/DDBJ databases">
        <title>The sensing device of the deep-sea amphipod.</title>
        <authorList>
            <person name="Kobayashi H."/>
            <person name="Nagahama T."/>
            <person name="Arai W."/>
            <person name="Sasagawa Y."/>
            <person name="Umeda M."/>
            <person name="Hayashi T."/>
            <person name="Nikaido I."/>
            <person name="Watanabe H."/>
            <person name="Oguri K."/>
            <person name="Kitazato H."/>
            <person name="Fujioka K."/>
            <person name="Kido Y."/>
            <person name="Takami H."/>
        </authorList>
    </citation>
    <scope>NUCLEOTIDE SEQUENCE</scope>
    <source>
        <tissue evidence="12">Whole body</tissue>
    </source>
</reference>
<dbReference type="EMBL" id="IACT01006261">
    <property type="protein sequence ID" value="LAC25396.1"/>
    <property type="molecule type" value="mRNA"/>
</dbReference>
<proteinExistence type="evidence at transcript level"/>
<dbReference type="InterPro" id="IPR013520">
    <property type="entry name" value="Ribonucl_H"/>
</dbReference>
<keyword evidence="6" id="KW-0378">Hydrolase</keyword>
<evidence type="ECO:0000256" key="8">
    <source>
        <dbReference type="ARBA" id="ARBA00023242"/>
    </source>
</evidence>
<protein>
    <recommendedName>
        <fullName evidence="3">RNA exonuclease 4</fullName>
    </recommendedName>
</protein>
<comment type="subcellular location">
    <subcellularLocation>
        <location evidence="1">Nucleus</location>
    </subcellularLocation>
</comment>
<comment type="function">
    <text evidence="9">Exoribonuclease involved in ribosome biosynthesis. Involved in the processing of ITS1, the internal transcribed spacer localized between the 18S and 5.8S rRNAs.</text>
</comment>
<evidence type="ECO:0000256" key="1">
    <source>
        <dbReference type="ARBA" id="ARBA00004123"/>
    </source>
</evidence>
<accession>A0A6A7G3D6</accession>
<dbReference type="Gene3D" id="3.30.420.10">
    <property type="entry name" value="Ribonuclease H-like superfamily/Ribonuclease H"/>
    <property type="match status" value="1"/>
</dbReference>
<dbReference type="PANTHER" id="PTHR12801">
    <property type="entry name" value="RNA EXONUCLEASE REXO1 / RECO3 FAMILY MEMBER-RELATED"/>
    <property type="match status" value="1"/>
</dbReference>
<dbReference type="SMART" id="SM00479">
    <property type="entry name" value="EXOIII"/>
    <property type="match status" value="1"/>
</dbReference>
<evidence type="ECO:0000256" key="5">
    <source>
        <dbReference type="ARBA" id="ARBA00022722"/>
    </source>
</evidence>
<dbReference type="GO" id="GO:0003676">
    <property type="term" value="F:nucleic acid binding"/>
    <property type="evidence" value="ECO:0007669"/>
    <property type="project" value="InterPro"/>
</dbReference>
<dbReference type="CDD" id="cd06144">
    <property type="entry name" value="REX4_like"/>
    <property type="match status" value="1"/>
</dbReference>